<proteinExistence type="predicted"/>
<evidence type="ECO:0000256" key="1">
    <source>
        <dbReference type="SAM" id="MobiDB-lite"/>
    </source>
</evidence>
<accession>A0A7R9AWK9</accession>
<dbReference type="AlphaFoldDB" id="A0A7R9AWK9"/>
<evidence type="ECO:0000313" key="2">
    <source>
        <dbReference type="EMBL" id="CAD7261828.1"/>
    </source>
</evidence>
<organism evidence="2">
    <name type="scientific">Timema shepardi</name>
    <name type="common">Walking stick</name>
    <dbReference type="NCBI Taxonomy" id="629360"/>
    <lineage>
        <taxon>Eukaryota</taxon>
        <taxon>Metazoa</taxon>
        <taxon>Ecdysozoa</taxon>
        <taxon>Arthropoda</taxon>
        <taxon>Hexapoda</taxon>
        <taxon>Insecta</taxon>
        <taxon>Pterygota</taxon>
        <taxon>Neoptera</taxon>
        <taxon>Polyneoptera</taxon>
        <taxon>Phasmatodea</taxon>
        <taxon>Timematodea</taxon>
        <taxon>Timematoidea</taxon>
        <taxon>Timematidae</taxon>
        <taxon>Timema</taxon>
    </lineage>
</organism>
<dbReference type="EMBL" id="OC002426">
    <property type="protein sequence ID" value="CAD7261828.1"/>
    <property type="molecule type" value="Genomic_DNA"/>
</dbReference>
<name>A0A7R9AWK9_TIMSH</name>
<protein>
    <submittedName>
        <fullName evidence="2">Uncharacterized protein</fullName>
    </submittedName>
</protein>
<sequence length="197" mass="22209">MGSEPAFALRESGKPFRKKPPPVHPTEIRTSISPCSAVELNTTSAFTNYDTEAVHRVVDIKYGIYVKEVNPHFRGGRVENHLGKPPTVHPTETRTSISPSSAVELNTTSALANYATEAGYHPIYTNEGFGVSWFEYQLVVRKVEENGLRWPRCSLILSPSFHEPFLKHGSMAAWLMFWPLDARYGKELQYRQSTSQP</sequence>
<feature type="region of interest" description="Disordered" evidence="1">
    <location>
        <begin position="76"/>
        <end position="95"/>
    </location>
</feature>
<feature type="region of interest" description="Disordered" evidence="1">
    <location>
        <begin position="1"/>
        <end position="25"/>
    </location>
</feature>
<gene>
    <name evidence="2" type="ORF">TSIB3V08_LOCUS5952</name>
</gene>
<reference evidence="2" key="1">
    <citation type="submission" date="2020-11" db="EMBL/GenBank/DDBJ databases">
        <authorList>
            <person name="Tran Van P."/>
        </authorList>
    </citation>
    <scope>NUCLEOTIDE SEQUENCE</scope>
</reference>